<reference evidence="2 3" key="1">
    <citation type="submission" date="2019-12" db="EMBL/GenBank/DDBJ databases">
        <authorList>
            <person name="Huq M.A."/>
        </authorList>
    </citation>
    <scope>NUCLEOTIDE SEQUENCE [LARGE SCALE GENOMIC DNA]</scope>
    <source>
        <strain evidence="2 3">MAH-20</strain>
    </source>
</reference>
<feature type="compositionally biased region" description="Low complexity" evidence="1">
    <location>
        <begin position="148"/>
        <end position="168"/>
    </location>
</feature>
<gene>
    <name evidence="2" type="ORF">GON01_00125</name>
</gene>
<name>A0A6I4IWK5_9SPHN</name>
<dbReference type="Proteomes" id="UP000441389">
    <property type="component" value="Unassembled WGS sequence"/>
</dbReference>
<proteinExistence type="predicted"/>
<feature type="compositionally biased region" description="Gly residues" evidence="1">
    <location>
        <begin position="13"/>
        <end position="23"/>
    </location>
</feature>
<dbReference type="EMBL" id="WQMS01000001">
    <property type="protein sequence ID" value="MVO76348.1"/>
    <property type="molecule type" value="Genomic_DNA"/>
</dbReference>
<comment type="caution">
    <text evidence="2">The sequence shown here is derived from an EMBL/GenBank/DDBJ whole genome shotgun (WGS) entry which is preliminary data.</text>
</comment>
<protein>
    <submittedName>
        <fullName evidence="2">Uncharacterized protein</fullName>
    </submittedName>
</protein>
<evidence type="ECO:0000256" key="1">
    <source>
        <dbReference type="SAM" id="MobiDB-lite"/>
    </source>
</evidence>
<feature type="region of interest" description="Disordered" evidence="1">
    <location>
        <begin position="1"/>
        <end position="31"/>
    </location>
</feature>
<sequence length="185" mass="18874">MTDVSQANDGETRQGGAGDGGGETTAEKFKSQFASFKSQASDKARDYAGQGVNRATDALDEAARFLEDTARSVEEKLGPQYGRYGFSAAESVSGFADQLRGKDIDELTEDVRSFVRKSPAIAIGAAVGVGFVLARLAKAGMGFEANESGGSARSGPSAAPAGPVGAPATSQAANEDTAVNPTFPA</sequence>
<organism evidence="2 3">
    <name type="scientific">Sphingomonas horti</name>
    <dbReference type="NCBI Taxonomy" id="2682842"/>
    <lineage>
        <taxon>Bacteria</taxon>
        <taxon>Pseudomonadati</taxon>
        <taxon>Pseudomonadota</taxon>
        <taxon>Alphaproteobacteria</taxon>
        <taxon>Sphingomonadales</taxon>
        <taxon>Sphingomonadaceae</taxon>
        <taxon>Sphingomonas</taxon>
    </lineage>
</organism>
<keyword evidence="3" id="KW-1185">Reference proteome</keyword>
<evidence type="ECO:0000313" key="3">
    <source>
        <dbReference type="Proteomes" id="UP000441389"/>
    </source>
</evidence>
<dbReference type="AlphaFoldDB" id="A0A6I4IWK5"/>
<feature type="compositionally biased region" description="Polar residues" evidence="1">
    <location>
        <begin position="169"/>
        <end position="185"/>
    </location>
</feature>
<evidence type="ECO:0000313" key="2">
    <source>
        <dbReference type="EMBL" id="MVO76348.1"/>
    </source>
</evidence>
<accession>A0A6I4IWK5</accession>
<feature type="region of interest" description="Disordered" evidence="1">
    <location>
        <begin position="144"/>
        <end position="185"/>
    </location>
</feature>
<dbReference type="RefSeq" id="WP_157024951.1">
    <property type="nucleotide sequence ID" value="NZ_WQMS01000001.1"/>
</dbReference>